<keyword evidence="4" id="KW-0479">Metal-binding</keyword>
<dbReference type="RefSeq" id="WP_275824158.1">
    <property type="nucleotide sequence ID" value="NZ_JARHUD010000012.1"/>
</dbReference>
<sequence length="505" mass="53924">MTANPEGKGPTRTSWRLPLCAGVALAAVGLGSFLAVAAGLGGGINLSLASKADNRGSLAQAAPKESPATANVTAELAPVDLDAARDPLADRLYLTNFAPGLRSAPASSRRDLQRLHESLVEVRRGDTLMALLTRAGAPRADAHAAIAALAEQYDPRKLRPGQEIQLAFSAQGEQAALEWLRLVPDATSEVHVQRDSAGYVALAVERPLAAQERYAEGRIDTSLFAAAAANGVPHAILVDAIRAMSYDVDFQRDIQPGDGFELFYDSLTDESGATVKSGDLHYVALALGNRERAYYRFETEDGIVDFFDANGLSARRGLLRTPIDGARISSNFGMRRHPIKGYTRMHQGTDFAAPTGTPIYAAGDGVVEKAGRNGGYGNYIKIRHGNGYGTAYAHLSRFAKGLKAGSRVTQGDVIGYVGSTGASTGPHLHYEVHVNGKQVNPASIKLPTGRQLAGAEMELFEKRVQEINRKRLQQRQIQVASIEQRRQQLPQVCGGALGDSTDASC</sequence>
<organism evidence="10 11">
    <name type="scientific">Aquibaculum arenosum</name>
    <dbReference type="NCBI Taxonomy" id="3032591"/>
    <lineage>
        <taxon>Bacteria</taxon>
        <taxon>Pseudomonadati</taxon>
        <taxon>Pseudomonadota</taxon>
        <taxon>Alphaproteobacteria</taxon>
        <taxon>Rhodospirillales</taxon>
        <taxon>Rhodovibrionaceae</taxon>
        <taxon>Aquibaculum</taxon>
    </lineage>
</organism>
<evidence type="ECO:0000313" key="10">
    <source>
        <dbReference type="EMBL" id="MDF2097373.1"/>
    </source>
</evidence>
<comment type="cofactor">
    <cofactor evidence="1">
        <name>Zn(2+)</name>
        <dbReference type="ChEBI" id="CHEBI:29105"/>
    </cofactor>
</comment>
<evidence type="ECO:0000259" key="9">
    <source>
        <dbReference type="Pfam" id="PF19425"/>
    </source>
</evidence>
<evidence type="ECO:0000256" key="1">
    <source>
        <dbReference type="ARBA" id="ARBA00001947"/>
    </source>
</evidence>
<dbReference type="PANTHER" id="PTHR21666:SF288">
    <property type="entry name" value="CELL DIVISION PROTEIN YTFB"/>
    <property type="match status" value="1"/>
</dbReference>
<dbReference type="InterPro" id="IPR016047">
    <property type="entry name" value="M23ase_b-sheet_dom"/>
</dbReference>
<evidence type="ECO:0000256" key="3">
    <source>
        <dbReference type="ARBA" id="ARBA00022670"/>
    </source>
</evidence>
<evidence type="ECO:0000256" key="7">
    <source>
        <dbReference type="ARBA" id="ARBA00023049"/>
    </source>
</evidence>
<dbReference type="Gene3D" id="3.10.450.350">
    <property type="match status" value="2"/>
</dbReference>
<reference evidence="10 11" key="1">
    <citation type="submission" date="2023-03" db="EMBL/GenBank/DDBJ databases">
        <title>Fodinicurvata sp. CAU 1616 isolated from sea sendiment.</title>
        <authorList>
            <person name="Kim W."/>
        </authorList>
    </citation>
    <scope>NUCLEOTIDE SEQUENCE [LARGE SCALE GENOMIC DNA]</scope>
    <source>
        <strain evidence="10 11">CAU 1616</strain>
    </source>
</reference>
<keyword evidence="3" id="KW-0645">Protease</keyword>
<dbReference type="InterPro" id="IPR011055">
    <property type="entry name" value="Dup_hybrid_motif"/>
</dbReference>
<gene>
    <name evidence="10" type="ORF">P2G67_15455</name>
</gene>
<keyword evidence="6" id="KW-0862">Zinc</keyword>
<evidence type="ECO:0000256" key="2">
    <source>
        <dbReference type="ARBA" id="ARBA00004196"/>
    </source>
</evidence>
<keyword evidence="11" id="KW-1185">Reference proteome</keyword>
<dbReference type="SUPFAM" id="SSF51261">
    <property type="entry name" value="Duplicated hybrid motif"/>
    <property type="match status" value="1"/>
</dbReference>
<feature type="domain" description="Csd3-like second N-terminal" evidence="9">
    <location>
        <begin position="212"/>
        <end position="332"/>
    </location>
</feature>
<dbReference type="InterPro" id="IPR045834">
    <property type="entry name" value="Csd3_N2"/>
</dbReference>
<evidence type="ECO:0000256" key="5">
    <source>
        <dbReference type="ARBA" id="ARBA00022801"/>
    </source>
</evidence>
<dbReference type="PANTHER" id="PTHR21666">
    <property type="entry name" value="PEPTIDASE-RELATED"/>
    <property type="match status" value="1"/>
</dbReference>
<accession>A0ABT5YR25</accession>
<keyword evidence="5" id="KW-0378">Hydrolase</keyword>
<proteinExistence type="predicted"/>
<evidence type="ECO:0000256" key="6">
    <source>
        <dbReference type="ARBA" id="ARBA00022833"/>
    </source>
</evidence>
<keyword evidence="7" id="KW-0482">Metalloprotease</keyword>
<protein>
    <submittedName>
        <fullName evidence="10">M23 family metallopeptidase</fullName>
    </submittedName>
</protein>
<dbReference type="Proteomes" id="UP001215503">
    <property type="component" value="Unassembled WGS sequence"/>
</dbReference>
<evidence type="ECO:0000259" key="8">
    <source>
        <dbReference type="Pfam" id="PF01551"/>
    </source>
</evidence>
<dbReference type="Gene3D" id="2.70.70.10">
    <property type="entry name" value="Glucose Permease (Domain IIA)"/>
    <property type="match status" value="1"/>
</dbReference>
<evidence type="ECO:0000256" key="4">
    <source>
        <dbReference type="ARBA" id="ARBA00022723"/>
    </source>
</evidence>
<evidence type="ECO:0000313" key="11">
    <source>
        <dbReference type="Proteomes" id="UP001215503"/>
    </source>
</evidence>
<dbReference type="CDD" id="cd12797">
    <property type="entry name" value="M23_peptidase"/>
    <property type="match status" value="1"/>
</dbReference>
<dbReference type="Pfam" id="PF19425">
    <property type="entry name" value="Csd3_N2"/>
    <property type="match status" value="1"/>
</dbReference>
<dbReference type="InterPro" id="IPR050570">
    <property type="entry name" value="Cell_wall_metabolism_enzyme"/>
</dbReference>
<dbReference type="EMBL" id="JARHUD010000012">
    <property type="protein sequence ID" value="MDF2097373.1"/>
    <property type="molecule type" value="Genomic_DNA"/>
</dbReference>
<name>A0ABT5YR25_9PROT</name>
<comment type="subcellular location">
    <subcellularLocation>
        <location evidence="2">Cell envelope</location>
    </subcellularLocation>
</comment>
<feature type="domain" description="M23ase beta-sheet core" evidence="8">
    <location>
        <begin position="344"/>
        <end position="441"/>
    </location>
</feature>
<comment type="caution">
    <text evidence="10">The sequence shown here is derived from an EMBL/GenBank/DDBJ whole genome shotgun (WGS) entry which is preliminary data.</text>
</comment>
<dbReference type="Pfam" id="PF01551">
    <property type="entry name" value="Peptidase_M23"/>
    <property type="match status" value="1"/>
</dbReference>